<dbReference type="InterPro" id="IPR007219">
    <property type="entry name" value="XnlR_reg_dom"/>
</dbReference>
<dbReference type="CDD" id="cd12148">
    <property type="entry name" value="fungal_TF_MHR"/>
    <property type="match status" value="1"/>
</dbReference>
<accession>A0AAV9MZD7</accession>
<keyword evidence="7" id="KW-1185">Reference proteome</keyword>
<keyword evidence="2" id="KW-0804">Transcription</keyword>
<dbReference type="PANTHER" id="PTHR47424:SF4">
    <property type="entry name" value="ZN(II)2CYS6 TRANSCRIPTION FACTOR (EUROFUNG)"/>
    <property type="match status" value="1"/>
</dbReference>
<evidence type="ECO:0000313" key="6">
    <source>
        <dbReference type="EMBL" id="KAK5046102.1"/>
    </source>
</evidence>
<dbReference type="SMART" id="SM00906">
    <property type="entry name" value="Fungal_trans"/>
    <property type="match status" value="1"/>
</dbReference>
<keyword evidence="3" id="KW-0539">Nucleus</keyword>
<dbReference type="RefSeq" id="XP_064701701.1">
    <property type="nucleotide sequence ID" value="XM_064852104.1"/>
</dbReference>
<dbReference type="GO" id="GO:0000435">
    <property type="term" value="P:positive regulation of transcription from RNA polymerase II promoter by galactose"/>
    <property type="evidence" value="ECO:0007669"/>
    <property type="project" value="TreeGrafter"/>
</dbReference>
<evidence type="ECO:0000256" key="4">
    <source>
        <dbReference type="SAM" id="MobiDB-lite"/>
    </source>
</evidence>
<feature type="region of interest" description="Disordered" evidence="4">
    <location>
        <begin position="15"/>
        <end position="47"/>
    </location>
</feature>
<evidence type="ECO:0000313" key="7">
    <source>
        <dbReference type="Proteomes" id="UP001358417"/>
    </source>
</evidence>
<evidence type="ECO:0000259" key="5">
    <source>
        <dbReference type="SMART" id="SM00906"/>
    </source>
</evidence>
<dbReference type="GO" id="GO:0005634">
    <property type="term" value="C:nucleus"/>
    <property type="evidence" value="ECO:0007669"/>
    <property type="project" value="TreeGrafter"/>
</dbReference>
<dbReference type="GeneID" id="89976722"/>
<protein>
    <recommendedName>
        <fullName evidence="5">Xylanolytic transcriptional activator regulatory domain-containing protein</fullName>
    </recommendedName>
</protein>
<keyword evidence="1" id="KW-0805">Transcription regulation</keyword>
<dbReference type="InterPro" id="IPR051127">
    <property type="entry name" value="Fungal_SecMet_Regulators"/>
</dbReference>
<dbReference type="GO" id="GO:0008270">
    <property type="term" value="F:zinc ion binding"/>
    <property type="evidence" value="ECO:0007669"/>
    <property type="project" value="InterPro"/>
</dbReference>
<dbReference type="GO" id="GO:0000978">
    <property type="term" value="F:RNA polymerase II cis-regulatory region sequence-specific DNA binding"/>
    <property type="evidence" value="ECO:0007669"/>
    <property type="project" value="TreeGrafter"/>
</dbReference>
<feature type="domain" description="Xylanolytic transcriptional activator regulatory" evidence="5">
    <location>
        <begin position="239"/>
        <end position="314"/>
    </location>
</feature>
<dbReference type="EMBL" id="JAVRRD010000032">
    <property type="protein sequence ID" value="KAK5046102.1"/>
    <property type="molecule type" value="Genomic_DNA"/>
</dbReference>
<dbReference type="Proteomes" id="UP001358417">
    <property type="component" value="Unassembled WGS sequence"/>
</dbReference>
<evidence type="ECO:0000256" key="3">
    <source>
        <dbReference type="ARBA" id="ARBA00023242"/>
    </source>
</evidence>
<organism evidence="6 7">
    <name type="scientific">Exophiala bonariae</name>
    <dbReference type="NCBI Taxonomy" id="1690606"/>
    <lineage>
        <taxon>Eukaryota</taxon>
        <taxon>Fungi</taxon>
        <taxon>Dikarya</taxon>
        <taxon>Ascomycota</taxon>
        <taxon>Pezizomycotina</taxon>
        <taxon>Eurotiomycetes</taxon>
        <taxon>Chaetothyriomycetidae</taxon>
        <taxon>Chaetothyriales</taxon>
        <taxon>Herpotrichiellaceae</taxon>
        <taxon>Exophiala</taxon>
    </lineage>
</organism>
<proteinExistence type="predicted"/>
<reference evidence="6 7" key="1">
    <citation type="submission" date="2023-08" db="EMBL/GenBank/DDBJ databases">
        <title>Black Yeasts Isolated from many extreme environments.</title>
        <authorList>
            <person name="Coleine C."/>
            <person name="Stajich J.E."/>
            <person name="Selbmann L."/>
        </authorList>
    </citation>
    <scope>NUCLEOTIDE SEQUENCE [LARGE SCALE GENOMIC DNA]</scope>
    <source>
        <strain evidence="6 7">CCFEE 5792</strain>
    </source>
</reference>
<dbReference type="PANTHER" id="PTHR47424">
    <property type="entry name" value="REGULATORY PROTEIN GAL4"/>
    <property type="match status" value="1"/>
</dbReference>
<dbReference type="GO" id="GO:0006351">
    <property type="term" value="P:DNA-templated transcription"/>
    <property type="evidence" value="ECO:0007669"/>
    <property type="project" value="InterPro"/>
</dbReference>
<evidence type="ECO:0000256" key="1">
    <source>
        <dbReference type="ARBA" id="ARBA00023015"/>
    </source>
</evidence>
<gene>
    <name evidence="6" type="ORF">LTR84_008559</name>
</gene>
<dbReference type="Pfam" id="PF04082">
    <property type="entry name" value="Fungal_trans"/>
    <property type="match status" value="1"/>
</dbReference>
<dbReference type="GO" id="GO:0000981">
    <property type="term" value="F:DNA-binding transcription factor activity, RNA polymerase II-specific"/>
    <property type="evidence" value="ECO:0007669"/>
    <property type="project" value="TreeGrafter"/>
</dbReference>
<evidence type="ECO:0000256" key="2">
    <source>
        <dbReference type="ARBA" id="ARBA00023163"/>
    </source>
</evidence>
<sequence length="659" mass="74274">MDKFKILEDKIKRLENERPFPDALDDSTSSENKHIDEGEQTSPTNDVSTYAIIGAAESDSSMGTFFGSSSAGTFMRTVQKIVKQKLEGDLWSSASAFNATHDTCPRLIPDFETTKQSLDYVLPPRHEADSLMTLYWNHMHPFSPFLDKEQFQADYDDLWRARDSHALAESFMCLLHIILALSSQIDISVPLDSRAALATKYYEKARRLMHILEVGSIRSVQSYLLLGQYFLSTQQSHHTWLYVGLAIRTAQSLGLHLPGTSELVCDSRTRELLRRVWHGCILIDRISSTAYGRPCMIGAWAADGVPRPEAFGSEWVPSSLNSKYNLKTSKRPSLVDFSTCFLDLAEILHDVILHFHYGNKQQNQAAVTGGTSITSTAFSAYVPILDLEGRLQRWEESIPPHLCVGSRPGKLGIEAMLYRQAVVLQQWSLYVRILLFRPILSELIINDLRKENYSKFFKSRLTYSINVQCSIDCVRAAQRSIDLLYSEKAVLGGEIGFVAPWWYNILFLYKSATILIAARLSPSILADVAEDSIAATWSRAVELISNYGRYSKSIQRLLTTLLVLADAVASQYSKNFQRPQSYDNMLYPLPAEALSHNMEFSTEEQFMSATYFPQVDPPDPWISRASNGRGDGENPIPTAADFNAAFDPNDLSWLNIVFQ</sequence>
<name>A0AAV9MZD7_9EURO</name>
<comment type="caution">
    <text evidence="6">The sequence shown here is derived from an EMBL/GenBank/DDBJ whole genome shotgun (WGS) entry which is preliminary data.</text>
</comment>
<dbReference type="AlphaFoldDB" id="A0AAV9MZD7"/>